<feature type="region of interest" description="Disordered" evidence="1">
    <location>
        <begin position="46"/>
        <end position="76"/>
    </location>
</feature>
<proteinExistence type="predicted"/>
<feature type="region of interest" description="Disordered" evidence="1">
    <location>
        <begin position="1"/>
        <end position="23"/>
    </location>
</feature>
<evidence type="ECO:0000313" key="3">
    <source>
        <dbReference type="Proteomes" id="UP001058980"/>
    </source>
</evidence>
<organism evidence="2 3">
    <name type="scientific">Pandoraea commovens</name>
    <dbReference type="NCBI Taxonomy" id="2508289"/>
    <lineage>
        <taxon>Bacteria</taxon>
        <taxon>Pseudomonadati</taxon>
        <taxon>Pseudomonadota</taxon>
        <taxon>Betaproteobacteria</taxon>
        <taxon>Burkholderiales</taxon>
        <taxon>Burkholderiaceae</taxon>
        <taxon>Pandoraea</taxon>
    </lineage>
</organism>
<reference evidence="2" key="1">
    <citation type="submission" date="2022-08" db="EMBL/GenBank/DDBJ databases">
        <title>Multi-unit outbreak of Pandoraea commovens among non-cystic fibrosis intensive care patients from 2019 to 2021 in Berlin, Germany.</title>
        <authorList>
            <person name="Menzel P."/>
        </authorList>
    </citation>
    <scope>NUCLEOTIDE SEQUENCE</scope>
    <source>
        <strain evidence="2">LB-19-202-79</strain>
    </source>
</reference>
<evidence type="ECO:0000313" key="2">
    <source>
        <dbReference type="EMBL" id="UVA80762.1"/>
    </source>
</evidence>
<evidence type="ECO:0000256" key="1">
    <source>
        <dbReference type="SAM" id="MobiDB-lite"/>
    </source>
</evidence>
<dbReference type="RefSeq" id="WP_257959558.1">
    <property type="nucleotide sequence ID" value="NZ_CP102780.1"/>
</dbReference>
<dbReference type="Proteomes" id="UP001058980">
    <property type="component" value="Chromosome"/>
</dbReference>
<sequence>MTGMAVSMTKRSTLPTMCSSRPRTDCVDSATGLSGWRVHVPVADHSKSTSMLGGGDRYRVSEGGKSGRVTWQIDEA</sequence>
<feature type="compositionally biased region" description="Polar residues" evidence="1">
    <location>
        <begin position="9"/>
        <end position="21"/>
    </location>
</feature>
<gene>
    <name evidence="2" type="ORF">NTU39_07100</name>
</gene>
<protein>
    <submittedName>
        <fullName evidence="2">Uncharacterized protein</fullName>
    </submittedName>
</protein>
<dbReference type="EMBL" id="CP102780">
    <property type="protein sequence ID" value="UVA80762.1"/>
    <property type="molecule type" value="Genomic_DNA"/>
</dbReference>
<name>A0ABY5QIY5_9BURK</name>
<keyword evidence="3" id="KW-1185">Reference proteome</keyword>
<accession>A0ABY5QIY5</accession>